<accession>A0AAD6BSH9</accession>
<feature type="compositionally biased region" description="Pro residues" evidence="1">
    <location>
        <begin position="415"/>
        <end position="425"/>
    </location>
</feature>
<feature type="region of interest" description="Disordered" evidence="1">
    <location>
        <begin position="538"/>
        <end position="748"/>
    </location>
</feature>
<evidence type="ECO:0000313" key="2">
    <source>
        <dbReference type="EMBL" id="KAJ5432591.1"/>
    </source>
</evidence>
<feature type="compositionally biased region" description="Polar residues" evidence="1">
    <location>
        <begin position="228"/>
        <end position="238"/>
    </location>
</feature>
<feature type="compositionally biased region" description="Polar residues" evidence="1">
    <location>
        <begin position="308"/>
        <end position="322"/>
    </location>
</feature>
<feature type="compositionally biased region" description="Low complexity" evidence="1">
    <location>
        <begin position="36"/>
        <end position="59"/>
    </location>
</feature>
<evidence type="ECO:0000313" key="3">
    <source>
        <dbReference type="Proteomes" id="UP001213681"/>
    </source>
</evidence>
<dbReference type="Proteomes" id="UP001213681">
    <property type="component" value="Unassembled WGS sequence"/>
</dbReference>
<feature type="compositionally biased region" description="Low complexity" evidence="1">
    <location>
        <begin position="474"/>
        <end position="498"/>
    </location>
</feature>
<dbReference type="AlphaFoldDB" id="A0AAD6BSH9"/>
<feature type="region of interest" description="Disordered" evidence="1">
    <location>
        <begin position="1"/>
        <end position="59"/>
    </location>
</feature>
<reference evidence="2" key="2">
    <citation type="journal article" date="2023" name="IMA Fungus">
        <title>Comparative genomic study of the Penicillium genus elucidates a diverse pangenome and 15 lateral gene transfer events.</title>
        <authorList>
            <person name="Petersen C."/>
            <person name="Sorensen T."/>
            <person name="Nielsen M.R."/>
            <person name="Sondergaard T.E."/>
            <person name="Sorensen J.L."/>
            <person name="Fitzpatrick D.A."/>
            <person name="Frisvad J.C."/>
            <person name="Nielsen K.L."/>
        </authorList>
    </citation>
    <scope>NUCLEOTIDE SEQUENCE</scope>
    <source>
        <strain evidence="2">IBT 16125</strain>
    </source>
</reference>
<feature type="region of interest" description="Disordered" evidence="1">
    <location>
        <begin position="276"/>
        <end position="322"/>
    </location>
</feature>
<reference evidence="2" key="1">
    <citation type="submission" date="2022-12" db="EMBL/GenBank/DDBJ databases">
        <authorList>
            <person name="Petersen C."/>
        </authorList>
    </citation>
    <scope>NUCLEOTIDE SEQUENCE</scope>
    <source>
        <strain evidence="2">IBT 16125</strain>
    </source>
</reference>
<feature type="compositionally biased region" description="Low complexity" evidence="1">
    <location>
        <begin position="403"/>
        <end position="414"/>
    </location>
</feature>
<protein>
    <submittedName>
        <fullName evidence="2">Uncharacterized protein</fullName>
    </submittedName>
</protein>
<dbReference type="GeneID" id="81605372"/>
<feature type="compositionally biased region" description="Polar residues" evidence="1">
    <location>
        <begin position="545"/>
        <end position="563"/>
    </location>
</feature>
<dbReference type="RefSeq" id="XP_056759883.1">
    <property type="nucleotide sequence ID" value="XM_056915129.1"/>
</dbReference>
<feature type="compositionally biased region" description="Basic residues" evidence="1">
    <location>
        <begin position="610"/>
        <end position="621"/>
    </location>
</feature>
<comment type="caution">
    <text evidence="2">The sequence shown here is derived from an EMBL/GenBank/DDBJ whole genome shotgun (WGS) entry which is preliminary data.</text>
</comment>
<proteinExistence type="predicted"/>
<feature type="compositionally biased region" description="Basic and acidic residues" evidence="1">
    <location>
        <begin position="462"/>
        <end position="472"/>
    </location>
</feature>
<feature type="compositionally biased region" description="Pro residues" evidence="1">
    <location>
        <begin position="1"/>
        <end position="10"/>
    </location>
</feature>
<feature type="compositionally biased region" description="Polar residues" evidence="1">
    <location>
        <begin position="656"/>
        <end position="700"/>
    </location>
</feature>
<feature type="compositionally biased region" description="Basic and acidic residues" evidence="1">
    <location>
        <begin position="711"/>
        <end position="721"/>
    </location>
</feature>
<organism evidence="2 3">
    <name type="scientific">Penicillium daleae</name>
    <dbReference type="NCBI Taxonomy" id="63821"/>
    <lineage>
        <taxon>Eukaryota</taxon>
        <taxon>Fungi</taxon>
        <taxon>Dikarya</taxon>
        <taxon>Ascomycota</taxon>
        <taxon>Pezizomycotina</taxon>
        <taxon>Eurotiomycetes</taxon>
        <taxon>Eurotiomycetidae</taxon>
        <taxon>Eurotiales</taxon>
        <taxon>Aspergillaceae</taxon>
        <taxon>Penicillium</taxon>
    </lineage>
</organism>
<feature type="compositionally biased region" description="Pro residues" evidence="1">
    <location>
        <begin position="283"/>
        <end position="300"/>
    </location>
</feature>
<dbReference type="EMBL" id="JAPVEA010000009">
    <property type="protein sequence ID" value="KAJ5432591.1"/>
    <property type="molecule type" value="Genomic_DNA"/>
</dbReference>
<feature type="compositionally biased region" description="Low complexity" evidence="1">
    <location>
        <begin position="440"/>
        <end position="452"/>
    </location>
</feature>
<feature type="compositionally biased region" description="Polar residues" evidence="1">
    <location>
        <begin position="387"/>
        <end position="402"/>
    </location>
</feature>
<feature type="compositionally biased region" description="Basic and acidic residues" evidence="1">
    <location>
        <begin position="733"/>
        <end position="748"/>
    </location>
</feature>
<sequence>MDQEEAPPPYSAVDPLLAPANSRNNGSGSAPLRGNVSASQDPSSSTASQSSTPSTPAVVPTHFTSAVTYFEERPPTSLDESRDLLYHHMTIYPRSSAKDFPRRPRCWTSSVDDVAQQDWDTFLRYLFPPQLGLAAASQHLPRQLRAEIQRDRKDRPQETDEQRQARIAAVVDEWNQCFFEPRAARIDFVYVGESDAAPSSALCPRCYPAATRATQSPSAAGVLDSQHATNANAPSPLTGQHAPSPAGWPVPPHQLYSYPPVPGHFGPYGAIPPFPGHGALPNNQPPQYYPPPPPPPPGVPPWQWNNWAYTQPQFGNSGTQKTGGALGWISSLTSQAQKYGERFAEQAQHYGDQISSHAMNYGRQVEEQALAHGRWIEEQARLHGSKQGVQPSAPYTYQGPSWNPSQTTGPTQSTPTPPPNDPSPPARADNENQPSNQASNQTNQDTTLNQNRDQSEGQTKAGNKDPLIDRSRRASISSISSESSLSSIDTLSTTSDLSPSDLATVRTQLQNLHDRHDRTLYDAAVDLRRQLDVLQESRREARASGRQNWRNGRFQQQPNSADSSDWGRWESPEQQERQTNERRAMKEEMRATKQAFRDIVRRARNEQRDRKRAKWNRRRKALASAENKAKDKTSLDGRMGNLALGDGDTPNPRPVRSQTAPVSSPGPQRSVPVRSNASSDLSAQGTANPLSTASQSSVNEVPSELSGRKARPQDRFKEMLKSRSAKKQQKSNSDSKDGKDAKQDGSGI</sequence>
<feature type="region of interest" description="Disordered" evidence="1">
    <location>
        <begin position="228"/>
        <end position="248"/>
    </location>
</feature>
<name>A0AAD6BSH9_9EURO</name>
<feature type="region of interest" description="Disordered" evidence="1">
    <location>
        <begin position="382"/>
        <end position="498"/>
    </location>
</feature>
<evidence type="ECO:0000256" key="1">
    <source>
        <dbReference type="SAM" id="MobiDB-lite"/>
    </source>
</evidence>
<keyword evidence="3" id="KW-1185">Reference proteome</keyword>
<gene>
    <name evidence="2" type="ORF">N7458_011747</name>
</gene>
<feature type="compositionally biased region" description="Basic and acidic residues" evidence="1">
    <location>
        <begin position="565"/>
        <end position="609"/>
    </location>
</feature>